<gene>
    <name evidence="2" type="ORF">GPY61_06850</name>
</gene>
<evidence type="ECO:0000313" key="2">
    <source>
        <dbReference type="EMBL" id="MVW59644.1"/>
    </source>
</evidence>
<organism evidence="2 3">
    <name type="scientific">Massilia cellulosiltytica</name>
    <dbReference type="NCBI Taxonomy" id="2683234"/>
    <lineage>
        <taxon>Bacteria</taxon>
        <taxon>Pseudomonadati</taxon>
        <taxon>Pseudomonadota</taxon>
        <taxon>Betaproteobacteria</taxon>
        <taxon>Burkholderiales</taxon>
        <taxon>Oxalobacteraceae</taxon>
        <taxon>Telluria group</taxon>
        <taxon>Massilia</taxon>
    </lineage>
</organism>
<dbReference type="RefSeq" id="WP_160407804.1">
    <property type="nucleotide sequence ID" value="NZ_WSES01000002.1"/>
</dbReference>
<name>A0A7X3K693_9BURK</name>
<evidence type="ECO:0000259" key="1">
    <source>
        <dbReference type="Pfam" id="PF13503"/>
    </source>
</evidence>
<dbReference type="Pfam" id="PF13503">
    <property type="entry name" value="DUF4123"/>
    <property type="match status" value="1"/>
</dbReference>
<proteinExistence type="predicted"/>
<dbReference type="EMBL" id="WSES01000002">
    <property type="protein sequence ID" value="MVW59644.1"/>
    <property type="molecule type" value="Genomic_DNA"/>
</dbReference>
<dbReference type="Proteomes" id="UP000443353">
    <property type="component" value="Unassembled WGS sequence"/>
</dbReference>
<sequence length="275" mass="30560">MNSGHQNVSSYLLIDNGLLEEVSASYTEVDSRNRPLWLEPIYPDYALAVSPLLVDLDAAYEAGDIDLVMSYVNARAPALHVSIIETELNLEQIAQHLRKFIFIVAPDDKQFTLRYADGTVLATLAAVLTTAQWATMKGPISRWGVHDRSGTLTSLPPAEPVAYASTPFCLNHDQLAALDEASEPDHCIAKVKMMRHVTPLPGNTAEQHTWALAAREVWRAAGNSNASILLFLTESTLISRGTVLRRNEMENFLVMDEANAFREKIQDLVKKMAQW</sequence>
<comment type="caution">
    <text evidence="2">The sequence shown here is derived from an EMBL/GenBank/DDBJ whole genome shotgun (WGS) entry which is preliminary data.</text>
</comment>
<evidence type="ECO:0000313" key="3">
    <source>
        <dbReference type="Proteomes" id="UP000443353"/>
    </source>
</evidence>
<accession>A0A7X3K693</accession>
<dbReference type="InterPro" id="IPR025391">
    <property type="entry name" value="DUF4123"/>
</dbReference>
<feature type="domain" description="DUF4123" evidence="1">
    <location>
        <begin position="11"/>
        <end position="134"/>
    </location>
</feature>
<reference evidence="2 3" key="1">
    <citation type="submission" date="2019-12" db="EMBL/GenBank/DDBJ databases">
        <authorList>
            <person name="Li C."/>
            <person name="Zhao J."/>
        </authorList>
    </citation>
    <scope>NUCLEOTIDE SEQUENCE [LARGE SCALE GENOMIC DNA]</scope>
    <source>
        <strain evidence="2 3">NEAU-DD11</strain>
    </source>
</reference>
<dbReference type="AlphaFoldDB" id="A0A7X3K693"/>
<protein>
    <submittedName>
        <fullName evidence="2">DUF4123 domain-containing protein</fullName>
    </submittedName>
</protein>
<keyword evidence="3" id="KW-1185">Reference proteome</keyword>